<evidence type="ECO:0000313" key="3">
    <source>
        <dbReference type="Proteomes" id="UP000258309"/>
    </source>
</evidence>
<gene>
    <name evidence="2" type="ORF">B7463_g116</name>
</gene>
<protein>
    <submittedName>
        <fullName evidence="2">Uncharacterized protein</fullName>
    </submittedName>
</protein>
<feature type="compositionally biased region" description="Basic and acidic residues" evidence="1">
    <location>
        <begin position="267"/>
        <end position="281"/>
    </location>
</feature>
<keyword evidence="3" id="KW-1185">Reference proteome</keyword>
<comment type="caution">
    <text evidence="2">The sequence shown here is derived from an EMBL/GenBank/DDBJ whole genome shotgun (WGS) entry which is preliminary data.</text>
</comment>
<reference evidence="2 3" key="1">
    <citation type="submission" date="2018-05" db="EMBL/GenBank/DDBJ databases">
        <title>Draft genome sequence of Scytalidium lignicola DSM 105466, a ubiquitous saprotrophic fungus.</title>
        <authorList>
            <person name="Buettner E."/>
            <person name="Gebauer A.M."/>
            <person name="Hofrichter M."/>
            <person name="Liers C."/>
            <person name="Kellner H."/>
        </authorList>
    </citation>
    <scope>NUCLEOTIDE SEQUENCE [LARGE SCALE GENOMIC DNA]</scope>
    <source>
        <strain evidence="2 3">DSM 105466</strain>
    </source>
</reference>
<dbReference type="OrthoDB" id="10037289at2759"/>
<sequence length="542" mass="60779">MPPKRKAPLATADANAIVAPAAKKVTKGKDMARVGPSAAAAAAAAKKYKYSDPSSFANQGPVECAFLMWPSRDDEDDESDTDEDDDEEDKAVPGSLLDILNGLANEKAKAVHEALNPPHERAEGCRSISVEEIRRRVDETSKPFQEKMDEARQKFVTAGTMTAEEAKVTVGQDDETRKRKRKAKKGLQKALNKVQEERNKAVRLALDHDGTNTMAVEEEQRRIAEASKPFEEKMEKVRGTFVFGEMLTEEEAKAILPNIGDNVGDGDGEKKDKDAEKEDSVPPRVVTDKGFPVTKAGLEKFFEINQEIDKRDQDAHDMYIYNDFSGYGVIEVLENTLAEFNKLIFKKEVSPLKKWAIVEALTTYLEMGDHMVLMMSDNSEGIGEIFDMMGVMFITALEMLHESGLIGPISPLPDNVGLMTLFFLDFMTNTATDFDIEWTHEIVRSADMYGVVLSPLKQVEGVDQETLDDLRERCEDEKRGKGFAWKTEYPKFKRSHPGGHHYDINKMPQKEKARYTFGTKEYKADMMMGDDSDEMSGDSDYD</sequence>
<dbReference type="Proteomes" id="UP000258309">
    <property type="component" value="Unassembled WGS sequence"/>
</dbReference>
<organism evidence="2 3">
    <name type="scientific">Scytalidium lignicola</name>
    <name type="common">Hyphomycete</name>
    <dbReference type="NCBI Taxonomy" id="5539"/>
    <lineage>
        <taxon>Eukaryota</taxon>
        <taxon>Fungi</taxon>
        <taxon>Dikarya</taxon>
        <taxon>Ascomycota</taxon>
        <taxon>Pezizomycotina</taxon>
        <taxon>Leotiomycetes</taxon>
        <taxon>Leotiomycetes incertae sedis</taxon>
        <taxon>Scytalidium</taxon>
    </lineage>
</organism>
<feature type="region of interest" description="Disordered" evidence="1">
    <location>
        <begin position="168"/>
        <end position="192"/>
    </location>
</feature>
<accession>A0A3E2HSH1</accession>
<dbReference type="EMBL" id="NCSJ02000001">
    <property type="protein sequence ID" value="RFU36323.1"/>
    <property type="molecule type" value="Genomic_DNA"/>
</dbReference>
<feature type="non-terminal residue" evidence="2">
    <location>
        <position position="1"/>
    </location>
</feature>
<feature type="non-terminal residue" evidence="2">
    <location>
        <position position="542"/>
    </location>
</feature>
<feature type="region of interest" description="Disordered" evidence="1">
    <location>
        <begin position="69"/>
        <end position="95"/>
    </location>
</feature>
<name>A0A3E2HSH1_SCYLI</name>
<feature type="compositionally biased region" description="Acidic residues" evidence="1">
    <location>
        <begin position="73"/>
        <end position="89"/>
    </location>
</feature>
<dbReference type="AlphaFoldDB" id="A0A3E2HSH1"/>
<evidence type="ECO:0000313" key="2">
    <source>
        <dbReference type="EMBL" id="RFU36323.1"/>
    </source>
</evidence>
<proteinExistence type="predicted"/>
<feature type="compositionally biased region" description="Basic residues" evidence="1">
    <location>
        <begin position="178"/>
        <end position="187"/>
    </location>
</feature>
<evidence type="ECO:0000256" key="1">
    <source>
        <dbReference type="SAM" id="MobiDB-lite"/>
    </source>
</evidence>
<feature type="region of interest" description="Disordered" evidence="1">
    <location>
        <begin position="257"/>
        <end position="286"/>
    </location>
</feature>